<evidence type="ECO:0000256" key="1">
    <source>
        <dbReference type="ARBA" id="ARBA00004613"/>
    </source>
</evidence>
<dbReference type="InterPro" id="IPR001343">
    <property type="entry name" value="Hemolysn_Ca-bd"/>
</dbReference>
<organism evidence="4 5">
    <name type="scientific">Catellatospora bangladeshensis</name>
    <dbReference type="NCBI Taxonomy" id="310355"/>
    <lineage>
        <taxon>Bacteria</taxon>
        <taxon>Bacillati</taxon>
        <taxon>Actinomycetota</taxon>
        <taxon>Actinomycetes</taxon>
        <taxon>Micromonosporales</taxon>
        <taxon>Micromonosporaceae</taxon>
        <taxon>Catellatospora</taxon>
    </lineage>
</organism>
<dbReference type="Gene3D" id="1.20.1260.20">
    <property type="entry name" value="PPE superfamily"/>
    <property type="match status" value="1"/>
</dbReference>
<comment type="caution">
    <text evidence="4">The sequence shown here is derived from an EMBL/GenBank/DDBJ whole genome shotgun (WGS) entry which is preliminary data.</text>
</comment>
<gene>
    <name evidence="4" type="ORF">Cba03nite_32260</name>
</gene>
<dbReference type="GO" id="GO:0005509">
    <property type="term" value="F:calcium ion binding"/>
    <property type="evidence" value="ECO:0007669"/>
    <property type="project" value="InterPro"/>
</dbReference>
<proteinExistence type="predicted"/>
<dbReference type="AlphaFoldDB" id="A0A8J3JK45"/>
<dbReference type="Pfam" id="PF14891">
    <property type="entry name" value="Peptidase_M91"/>
    <property type="match status" value="1"/>
</dbReference>
<dbReference type="Pfam" id="PF00353">
    <property type="entry name" value="HemolysinCabind"/>
    <property type="match status" value="3"/>
</dbReference>
<keyword evidence="5" id="KW-1185">Reference proteome</keyword>
<accession>A0A8J3JK45</accession>
<evidence type="ECO:0000256" key="3">
    <source>
        <dbReference type="SAM" id="MobiDB-lite"/>
    </source>
</evidence>
<dbReference type="Pfam" id="PF06013">
    <property type="entry name" value="WXG100"/>
    <property type="match status" value="1"/>
</dbReference>
<dbReference type="GO" id="GO:0005576">
    <property type="term" value="C:extracellular region"/>
    <property type="evidence" value="ECO:0007669"/>
    <property type="project" value="UniProtKB-SubCell"/>
</dbReference>
<dbReference type="EMBL" id="BONF01000016">
    <property type="protein sequence ID" value="GIF81877.1"/>
    <property type="molecule type" value="Genomic_DNA"/>
</dbReference>
<dbReference type="Proteomes" id="UP000601223">
    <property type="component" value="Unassembled WGS sequence"/>
</dbReference>
<keyword evidence="2" id="KW-0964">Secreted</keyword>
<dbReference type="InterPro" id="IPR011049">
    <property type="entry name" value="Serralysin-like_metalloprot_C"/>
</dbReference>
<protein>
    <recommendedName>
        <fullName evidence="6">Calcium-binding protein</fullName>
    </recommendedName>
</protein>
<feature type="compositionally biased region" description="Basic and acidic residues" evidence="3">
    <location>
        <begin position="565"/>
        <end position="589"/>
    </location>
</feature>
<dbReference type="InterPro" id="IPR028208">
    <property type="entry name" value="Effector_pro_NleD-like"/>
</dbReference>
<name>A0A8J3JK45_9ACTN</name>
<evidence type="ECO:0000313" key="4">
    <source>
        <dbReference type="EMBL" id="GIF81877.1"/>
    </source>
</evidence>
<dbReference type="InterPro" id="IPR050557">
    <property type="entry name" value="RTX_toxin/Mannuronan_C5-epim"/>
</dbReference>
<dbReference type="SUPFAM" id="SSF51120">
    <property type="entry name" value="beta-Roll"/>
    <property type="match status" value="1"/>
</dbReference>
<sequence length="589" mass="62263">MWTIAANPAGLEGAARAWRTYATEAEGTADDVDGPAKAVYDGKWAGPTADEFEQHRRTFSADLRETADIARRQADQLDKAAAALRAGQHTLDDALAQLSGKVSAQLSGDRSTVTFHPKDDAQAQLVHDGAAHASKLRKDIDDELLPYETALNKLRPEWEAIATAWAGTANGVDPFTMPPEATGPYVLYDGNTAIVNTGTGDDKVKISVDPKTGEQIIEVNGIPYRFPPGADVVVRTGEGNDEVAVAPGTKLKLTLLGGTGDDTINGGDGDETILGHTGADRIHAGAGNDRASGGAGRDYLDGYRGDDTLTGGEGDDVMYGLSGDDKLSGGAGRDYLEGATGRDVVDGGADDDIVSGGRDDDVLRGGGGADKLYAGHGNDVIGAGTGTDTVYAESGDRRSGAEQVVTVEIKDLGQDIRIEGSDEFKERVQADLDMLRSSPRGQEMLSAMDEIHAGSDGGDDNSLTIKETSGGNTAASESWRGGFLWTGDREKYTVEYNPDKLEARDERPPISGLFHEFAHVYDYGNDTSAPGTYRGSDNPGVPNDEREAVGLPVDLDEDGTPDGPYAEHPEGVTENALREEMGWPDRTVY</sequence>
<evidence type="ECO:0000256" key="2">
    <source>
        <dbReference type="ARBA" id="ARBA00022525"/>
    </source>
</evidence>
<dbReference type="PANTHER" id="PTHR38340">
    <property type="entry name" value="S-LAYER PROTEIN"/>
    <property type="match status" value="1"/>
</dbReference>
<comment type="subcellular location">
    <subcellularLocation>
        <location evidence="1">Secreted</location>
    </subcellularLocation>
</comment>
<evidence type="ECO:0000313" key="5">
    <source>
        <dbReference type="Proteomes" id="UP000601223"/>
    </source>
</evidence>
<dbReference type="Gene3D" id="2.150.10.10">
    <property type="entry name" value="Serralysin-like metalloprotease, C-terminal"/>
    <property type="match status" value="2"/>
</dbReference>
<dbReference type="PANTHER" id="PTHR38340:SF1">
    <property type="entry name" value="S-LAYER PROTEIN"/>
    <property type="match status" value="1"/>
</dbReference>
<dbReference type="InterPro" id="IPR010310">
    <property type="entry name" value="T7SS_ESAT-6-like"/>
</dbReference>
<evidence type="ECO:0008006" key="6">
    <source>
        <dbReference type="Google" id="ProtNLM"/>
    </source>
</evidence>
<dbReference type="PRINTS" id="PR00313">
    <property type="entry name" value="CABNDNGRPT"/>
</dbReference>
<reference evidence="4 5" key="1">
    <citation type="submission" date="2021-01" db="EMBL/GenBank/DDBJ databases">
        <title>Whole genome shotgun sequence of Catellatospora bangladeshensis NBRC 107357.</title>
        <authorList>
            <person name="Komaki H."/>
            <person name="Tamura T."/>
        </authorList>
    </citation>
    <scope>NUCLEOTIDE SEQUENCE [LARGE SCALE GENOMIC DNA]</scope>
    <source>
        <strain evidence="4 5">NBRC 107357</strain>
    </source>
</reference>
<dbReference type="SUPFAM" id="SSF140459">
    <property type="entry name" value="PE/PPE dimer-like"/>
    <property type="match status" value="1"/>
</dbReference>
<feature type="region of interest" description="Disordered" evidence="3">
    <location>
        <begin position="528"/>
        <end position="589"/>
    </location>
</feature>
<dbReference type="InterPro" id="IPR038332">
    <property type="entry name" value="PPE_sf"/>
</dbReference>